<comment type="catalytic activity">
    <reaction evidence="9 10">
        <text>D-gluconate + ATP = 6-phospho-D-gluconate + ADP + H(+)</text>
        <dbReference type="Rhea" id="RHEA:19433"/>
        <dbReference type="ChEBI" id="CHEBI:15378"/>
        <dbReference type="ChEBI" id="CHEBI:18391"/>
        <dbReference type="ChEBI" id="CHEBI:30616"/>
        <dbReference type="ChEBI" id="CHEBI:58759"/>
        <dbReference type="ChEBI" id="CHEBI:456216"/>
        <dbReference type="EC" id="2.7.1.12"/>
    </reaction>
</comment>
<sequence length="185" mass="19398">MSSRETDALPAGACAIRPGLSVVVMGVSGCGKSSIGLGLSARSGLAFIEGDRLHPKANVEKMAAGIALTDEDRWPWLDKIGAEIAAAHADGKAIIVACSALKRSYRDRLRAAASGALAFVYLEGSVELLKRRMGARTGHFMPVSLLESQLKTLEVPTGEPNVVTVAIDASIDEIVARACEGLTRL</sequence>
<dbReference type="Proteomes" id="UP000186364">
    <property type="component" value="Unassembled WGS sequence"/>
</dbReference>
<keyword evidence="7 10" id="KW-0067">ATP-binding</keyword>
<comment type="pathway">
    <text evidence="1">Carbohydrate acid metabolism.</text>
</comment>
<keyword evidence="12" id="KW-1185">Reference proteome</keyword>
<evidence type="ECO:0000256" key="6">
    <source>
        <dbReference type="ARBA" id="ARBA00022777"/>
    </source>
</evidence>
<dbReference type="RefSeq" id="WP_075629750.1">
    <property type="nucleotide sequence ID" value="NZ_MKIP01000059.1"/>
</dbReference>
<evidence type="ECO:0000256" key="4">
    <source>
        <dbReference type="ARBA" id="ARBA00022679"/>
    </source>
</evidence>
<keyword evidence="5 10" id="KW-0547">Nucleotide-binding</keyword>
<dbReference type="AlphaFoldDB" id="A0A1Q9ARA9"/>
<dbReference type="InterPro" id="IPR027417">
    <property type="entry name" value="P-loop_NTPase"/>
</dbReference>
<evidence type="ECO:0000256" key="3">
    <source>
        <dbReference type="ARBA" id="ARBA00012054"/>
    </source>
</evidence>
<keyword evidence="8" id="KW-0311">Gluconate utilization</keyword>
<organism evidence="11 12">
    <name type="scientific">Xaviernesmea oryzae</name>
    <dbReference type="NCBI Taxonomy" id="464029"/>
    <lineage>
        <taxon>Bacteria</taxon>
        <taxon>Pseudomonadati</taxon>
        <taxon>Pseudomonadota</taxon>
        <taxon>Alphaproteobacteria</taxon>
        <taxon>Hyphomicrobiales</taxon>
        <taxon>Rhizobiaceae</taxon>
        <taxon>Rhizobium/Agrobacterium group</taxon>
        <taxon>Xaviernesmea</taxon>
    </lineage>
</organism>
<evidence type="ECO:0000256" key="9">
    <source>
        <dbReference type="ARBA" id="ARBA00048090"/>
    </source>
</evidence>
<dbReference type="SUPFAM" id="SSF52540">
    <property type="entry name" value="P-loop containing nucleoside triphosphate hydrolases"/>
    <property type="match status" value="1"/>
</dbReference>
<evidence type="ECO:0000256" key="5">
    <source>
        <dbReference type="ARBA" id="ARBA00022741"/>
    </source>
</evidence>
<name>A0A1Q9ARA9_9HYPH</name>
<dbReference type="CDD" id="cd02021">
    <property type="entry name" value="GntK"/>
    <property type="match status" value="1"/>
</dbReference>
<keyword evidence="4 10" id="KW-0808">Transferase</keyword>
<dbReference type="GO" id="GO:0019521">
    <property type="term" value="P:D-gluconate metabolic process"/>
    <property type="evidence" value="ECO:0007669"/>
    <property type="project" value="UniProtKB-KW"/>
</dbReference>
<dbReference type="Pfam" id="PF13671">
    <property type="entry name" value="AAA_33"/>
    <property type="match status" value="1"/>
</dbReference>
<protein>
    <recommendedName>
        <fullName evidence="3 10">Gluconokinase</fullName>
        <ecNumber evidence="3 10">2.7.1.12</ecNumber>
    </recommendedName>
</protein>
<dbReference type="GO" id="GO:0005524">
    <property type="term" value="F:ATP binding"/>
    <property type="evidence" value="ECO:0007669"/>
    <property type="project" value="UniProtKB-KW"/>
</dbReference>
<dbReference type="EC" id="2.7.1.12" evidence="3 10"/>
<evidence type="ECO:0000256" key="8">
    <source>
        <dbReference type="ARBA" id="ARBA00023064"/>
    </source>
</evidence>
<reference evidence="11 12" key="1">
    <citation type="submission" date="2016-09" db="EMBL/GenBank/DDBJ databases">
        <title>Rhizobium sp. nov., a novel species isolated from the rice rhizosphere.</title>
        <authorList>
            <person name="Zhao J."/>
            <person name="Zhang X."/>
        </authorList>
    </citation>
    <scope>NUCLEOTIDE SEQUENCE [LARGE SCALE GENOMIC DNA]</scope>
    <source>
        <strain evidence="11 12">1.7048</strain>
    </source>
</reference>
<evidence type="ECO:0000256" key="7">
    <source>
        <dbReference type="ARBA" id="ARBA00022840"/>
    </source>
</evidence>
<evidence type="ECO:0000256" key="10">
    <source>
        <dbReference type="RuleBase" id="RU363066"/>
    </source>
</evidence>
<dbReference type="Gene3D" id="3.40.50.300">
    <property type="entry name" value="P-loop containing nucleotide triphosphate hydrolases"/>
    <property type="match status" value="1"/>
</dbReference>
<gene>
    <name evidence="11" type="ORF">BJF93_13430</name>
</gene>
<evidence type="ECO:0000256" key="2">
    <source>
        <dbReference type="ARBA" id="ARBA00008420"/>
    </source>
</evidence>
<dbReference type="NCBIfam" id="TIGR01313">
    <property type="entry name" value="therm_gnt_kin"/>
    <property type="match status" value="1"/>
</dbReference>
<dbReference type="PANTHER" id="PTHR43442:SF3">
    <property type="entry name" value="GLUCONOKINASE-RELATED"/>
    <property type="match status" value="1"/>
</dbReference>
<dbReference type="FunFam" id="3.40.50.300:FF:000522">
    <property type="entry name" value="Gluconokinase"/>
    <property type="match status" value="1"/>
</dbReference>
<dbReference type="GO" id="GO:0046316">
    <property type="term" value="F:gluconokinase activity"/>
    <property type="evidence" value="ECO:0007669"/>
    <property type="project" value="UniProtKB-EC"/>
</dbReference>
<comment type="caution">
    <text evidence="11">The sequence shown here is derived from an EMBL/GenBank/DDBJ whole genome shotgun (WGS) entry which is preliminary data.</text>
</comment>
<proteinExistence type="inferred from homology"/>
<comment type="similarity">
    <text evidence="2 10">Belongs to the gluconokinase GntK/GntV family.</text>
</comment>
<dbReference type="InterPro" id="IPR006001">
    <property type="entry name" value="Therm_gnt_kin"/>
</dbReference>
<dbReference type="GO" id="GO:0005737">
    <property type="term" value="C:cytoplasm"/>
    <property type="evidence" value="ECO:0007669"/>
    <property type="project" value="TreeGrafter"/>
</dbReference>
<accession>A0A1Q9ARA9</accession>
<keyword evidence="6 10" id="KW-0418">Kinase</keyword>
<dbReference type="EMBL" id="MKIP01000059">
    <property type="protein sequence ID" value="OLP57845.1"/>
    <property type="molecule type" value="Genomic_DNA"/>
</dbReference>
<evidence type="ECO:0000313" key="12">
    <source>
        <dbReference type="Proteomes" id="UP000186364"/>
    </source>
</evidence>
<evidence type="ECO:0000256" key="1">
    <source>
        <dbReference type="ARBA" id="ARBA00004761"/>
    </source>
</evidence>
<dbReference type="PROSITE" id="PS51257">
    <property type="entry name" value="PROKAR_LIPOPROTEIN"/>
    <property type="match status" value="1"/>
</dbReference>
<evidence type="ECO:0000313" key="11">
    <source>
        <dbReference type="EMBL" id="OLP57845.1"/>
    </source>
</evidence>
<dbReference type="PANTHER" id="PTHR43442">
    <property type="entry name" value="GLUCONOKINASE-RELATED"/>
    <property type="match status" value="1"/>
</dbReference>